<accession>A0ABW6K7I2</accession>
<reference evidence="3 4" key="1">
    <citation type="submission" date="2024-08" db="EMBL/GenBank/DDBJ databases">
        <title>Two novel Cytobacillus novel species.</title>
        <authorList>
            <person name="Liu G."/>
        </authorList>
    </citation>
    <scope>NUCLEOTIDE SEQUENCE [LARGE SCALE GENOMIC DNA]</scope>
    <source>
        <strain evidence="3 4">FJAT-54145</strain>
    </source>
</reference>
<gene>
    <name evidence="3" type="ORF">ACFYKX_06040</name>
</gene>
<protein>
    <submittedName>
        <fullName evidence="3">Uncharacterized protein</fullName>
    </submittedName>
</protein>
<evidence type="ECO:0000256" key="2">
    <source>
        <dbReference type="SAM" id="SignalP"/>
    </source>
</evidence>
<evidence type="ECO:0000313" key="3">
    <source>
        <dbReference type="EMBL" id="MFE8700161.1"/>
    </source>
</evidence>
<dbReference type="Proteomes" id="UP001601059">
    <property type="component" value="Unassembled WGS sequence"/>
</dbReference>
<keyword evidence="1" id="KW-0175">Coiled coil</keyword>
<organism evidence="3 4">
    <name type="scientific">Cytobacillus spartinae</name>
    <dbReference type="NCBI Taxonomy" id="3299023"/>
    <lineage>
        <taxon>Bacteria</taxon>
        <taxon>Bacillati</taxon>
        <taxon>Bacillota</taxon>
        <taxon>Bacilli</taxon>
        <taxon>Bacillales</taxon>
        <taxon>Bacillaceae</taxon>
        <taxon>Cytobacillus</taxon>
    </lineage>
</organism>
<dbReference type="EMBL" id="JBIACK010000002">
    <property type="protein sequence ID" value="MFE8700161.1"/>
    <property type="molecule type" value="Genomic_DNA"/>
</dbReference>
<comment type="caution">
    <text evidence="3">The sequence shown here is derived from an EMBL/GenBank/DDBJ whole genome shotgun (WGS) entry which is preliminary data.</text>
</comment>
<feature type="coiled-coil region" evidence="1">
    <location>
        <begin position="185"/>
        <end position="212"/>
    </location>
</feature>
<sequence length="215" mass="24743">MRKVWMITVAFLLAIVIGGASASSASFVSPENDSKMNKNHHHRHHLMKEKAEELMNQGYTKEEIFMGAMLSKKSDKRIEDVLSLYKEKNKSWEETAKELGVDNEELEKIKSIQQWGKFVEENREDVIKQLAAYSNTKVEGIEAYIKDGYPLHFLIGAAAVGNLSNQSLEEILKYKKDGKSFHDIIKELNIDHMALRDEIEKFQNDVKKEVENKQD</sequence>
<evidence type="ECO:0000313" key="4">
    <source>
        <dbReference type="Proteomes" id="UP001601059"/>
    </source>
</evidence>
<keyword evidence="4" id="KW-1185">Reference proteome</keyword>
<dbReference type="RefSeq" id="WP_389359100.1">
    <property type="nucleotide sequence ID" value="NZ_JBIACK010000002.1"/>
</dbReference>
<feature type="chain" id="PRO_5045773373" evidence="2">
    <location>
        <begin position="23"/>
        <end position="215"/>
    </location>
</feature>
<proteinExistence type="predicted"/>
<name>A0ABW6K7I2_9BACI</name>
<feature type="signal peptide" evidence="2">
    <location>
        <begin position="1"/>
        <end position="22"/>
    </location>
</feature>
<evidence type="ECO:0000256" key="1">
    <source>
        <dbReference type="SAM" id="Coils"/>
    </source>
</evidence>
<keyword evidence="2" id="KW-0732">Signal</keyword>